<name>A0A2T4Z2D2_9HYPH</name>
<dbReference type="EMBL" id="PZZL01000005">
    <property type="protein sequence ID" value="PTM54930.1"/>
    <property type="molecule type" value="Genomic_DNA"/>
</dbReference>
<comment type="caution">
    <text evidence="1">The sequence shown here is derived from an EMBL/GenBank/DDBJ whole genome shotgun (WGS) entry which is preliminary data.</text>
</comment>
<keyword evidence="2" id="KW-1185">Reference proteome</keyword>
<gene>
    <name evidence="1" type="ORF">C8P69_10580</name>
</gene>
<evidence type="ECO:0008006" key="3">
    <source>
        <dbReference type="Google" id="ProtNLM"/>
    </source>
</evidence>
<accession>A0A2T4Z2D2</accession>
<reference evidence="1 2" key="1">
    <citation type="submission" date="2018-04" db="EMBL/GenBank/DDBJ databases">
        <title>Genomic Encyclopedia of Archaeal and Bacterial Type Strains, Phase II (KMG-II): from individual species to whole genera.</title>
        <authorList>
            <person name="Goeker M."/>
        </authorList>
    </citation>
    <scope>NUCLEOTIDE SEQUENCE [LARGE SCALE GENOMIC DNA]</scope>
    <source>
        <strain evidence="1 2">DSM 25521</strain>
    </source>
</reference>
<evidence type="ECO:0000313" key="1">
    <source>
        <dbReference type="EMBL" id="PTM54930.1"/>
    </source>
</evidence>
<evidence type="ECO:0000313" key="2">
    <source>
        <dbReference type="Proteomes" id="UP000241808"/>
    </source>
</evidence>
<protein>
    <recommendedName>
        <fullName evidence="3">Phasin protein</fullName>
    </recommendedName>
</protein>
<dbReference type="Proteomes" id="UP000241808">
    <property type="component" value="Unassembled WGS sequence"/>
</dbReference>
<dbReference type="AlphaFoldDB" id="A0A2T4Z2D2"/>
<organism evidence="1 2">
    <name type="scientific">Phreatobacter oligotrophus</name>
    <dbReference type="NCBI Taxonomy" id="1122261"/>
    <lineage>
        <taxon>Bacteria</taxon>
        <taxon>Pseudomonadati</taxon>
        <taxon>Pseudomonadota</taxon>
        <taxon>Alphaproteobacteria</taxon>
        <taxon>Hyphomicrobiales</taxon>
        <taxon>Phreatobacteraceae</taxon>
        <taxon>Phreatobacter</taxon>
    </lineage>
</organism>
<sequence length="169" mass="16928">MFDQTFKTAADTALNQMKQAFAAFGGTPGAMTPPPALKDFAVRAADAAKAGLAEAETASLAAAAKAEKAAVAAAGTGAALMRDAFAGAVANANLVIDATRDVLAAPSLQAALERQVAFAKAFADDNRARAEASFATLRGLATEGAETLRTEAEAIVTKATKATKAAKAA</sequence>
<proteinExistence type="predicted"/>
<dbReference type="RefSeq" id="WP_170118231.1">
    <property type="nucleotide sequence ID" value="NZ_PZZL01000005.1"/>
</dbReference>